<evidence type="ECO:0000256" key="1">
    <source>
        <dbReference type="ARBA" id="ARBA00005417"/>
    </source>
</evidence>
<reference evidence="6 7" key="1">
    <citation type="submission" date="2016-10" db="EMBL/GenBank/DDBJ databases">
        <authorList>
            <person name="de Groot N.N."/>
        </authorList>
    </citation>
    <scope>NUCLEOTIDE SEQUENCE [LARGE SCALE GENOMIC DNA]</scope>
    <source>
        <strain evidence="6 7">ATCC 35022</strain>
    </source>
</reference>
<dbReference type="SMART" id="SM00382">
    <property type="entry name" value="AAA"/>
    <property type="match status" value="1"/>
</dbReference>
<dbReference type="OrthoDB" id="9806149at2"/>
<dbReference type="InterPro" id="IPR027417">
    <property type="entry name" value="P-loop_NTPase"/>
</dbReference>
<dbReference type="InterPro" id="IPR003439">
    <property type="entry name" value="ABC_transporter-like_ATP-bd"/>
</dbReference>
<dbReference type="PANTHER" id="PTHR45772">
    <property type="entry name" value="CONSERVED COMPONENT OF ABC TRANSPORTER FOR NATURAL AMINO ACIDS-RELATED"/>
    <property type="match status" value="1"/>
</dbReference>
<dbReference type="SUPFAM" id="SSF52540">
    <property type="entry name" value="P-loop containing nucleoside triphosphate hydrolases"/>
    <property type="match status" value="1"/>
</dbReference>
<dbReference type="AlphaFoldDB" id="A0A1G6BA77"/>
<dbReference type="PROSITE" id="PS50893">
    <property type="entry name" value="ABC_TRANSPORTER_2"/>
    <property type="match status" value="1"/>
</dbReference>
<sequence length="251" mass="26761">MLTVSDVSIAFGGFQALRGVSMVARPGSIVGLVGPNGSGKSTLLNIVSGIYRPDAGKVRLNDKPLPLGRIEAVAARGIGRTFQVPRLAQRLTVLQNMLVGARDQPGERLFDLFLRPGRVAAMEADALARSVAILKRLGLVEKANDYAGNLSGGQQKLLTMGVLLMSDPQVLLLDEPAAGVNPVLIEQQVEFLRSLRDEGRAIVLIEHNMEMISNVCDVVYVLDAGAVIAEGTPAEIRDNAEVIQSYLGQPA</sequence>
<evidence type="ECO:0000256" key="3">
    <source>
        <dbReference type="ARBA" id="ARBA00022741"/>
    </source>
</evidence>
<evidence type="ECO:0000256" key="2">
    <source>
        <dbReference type="ARBA" id="ARBA00022448"/>
    </source>
</evidence>
<feature type="domain" description="ABC transporter" evidence="5">
    <location>
        <begin position="2"/>
        <end position="249"/>
    </location>
</feature>
<accession>A0A1G6BA77</accession>
<dbReference type="Pfam" id="PF00005">
    <property type="entry name" value="ABC_tran"/>
    <property type="match status" value="1"/>
</dbReference>
<keyword evidence="2" id="KW-0813">Transport</keyword>
<dbReference type="RefSeq" id="WP_090875774.1">
    <property type="nucleotide sequence ID" value="NZ_FMXQ01000002.1"/>
</dbReference>
<proteinExistence type="inferred from homology"/>
<dbReference type="GO" id="GO:0005524">
    <property type="term" value="F:ATP binding"/>
    <property type="evidence" value="ECO:0007669"/>
    <property type="project" value="UniProtKB-KW"/>
</dbReference>
<dbReference type="PANTHER" id="PTHR45772:SF9">
    <property type="entry name" value="CONSERVED COMPONENT OF ABC TRANSPORTER FOR NATURAL AMINO ACIDS"/>
    <property type="match status" value="1"/>
</dbReference>
<dbReference type="EMBL" id="FMXQ01000002">
    <property type="protein sequence ID" value="SDB17527.1"/>
    <property type="molecule type" value="Genomic_DNA"/>
</dbReference>
<dbReference type="PROSITE" id="PS00211">
    <property type="entry name" value="ABC_TRANSPORTER_1"/>
    <property type="match status" value="1"/>
</dbReference>
<keyword evidence="7" id="KW-1185">Reference proteome</keyword>
<name>A0A1G6BA77_9HYPH</name>
<keyword evidence="4 6" id="KW-0067">ATP-binding</keyword>
<dbReference type="CDD" id="cd03219">
    <property type="entry name" value="ABC_Mj1267_LivG_branched"/>
    <property type="match status" value="1"/>
</dbReference>
<dbReference type="Gene3D" id="3.40.50.300">
    <property type="entry name" value="P-loop containing nucleotide triphosphate hydrolases"/>
    <property type="match status" value="1"/>
</dbReference>
<evidence type="ECO:0000259" key="5">
    <source>
        <dbReference type="PROSITE" id="PS50893"/>
    </source>
</evidence>
<dbReference type="InterPro" id="IPR051120">
    <property type="entry name" value="ABC_AA/LPS_Transport"/>
</dbReference>
<dbReference type="Proteomes" id="UP000199071">
    <property type="component" value="Unassembled WGS sequence"/>
</dbReference>
<protein>
    <submittedName>
        <fullName evidence="6">Neutral amino acid ABC transporter ATP-binding protein</fullName>
    </submittedName>
</protein>
<comment type="similarity">
    <text evidence="1">Belongs to the ABC transporter superfamily.</text>
</comment>
<organism evidence="6 7">
    <name type="scientific">Bauldia litoralis</name>
    <dbReference type="NCBI Taxonomy" id="665467"/>
    <lineage>
        <taxon>Bacteria</taxon>
        <taxon>Pseudomonadati</taxon>
        <taxon>Pseudomonadota</taxon>
        <taxon>Alphaproteobacteria</taxon>
        <taxon>Hyphomicrobiales</taxon>
        <taxon>Kaistiaceae</taxon>
        <taxon>Bauldia</taxon>
    </lineage>
</organism>
<dbReference type="STRING" id="665467.SAMN02982931_01413"/>
<dbReference type="InterPro" id="IPR017871">
    <property type="entry name" value="ABC_transporter-like_CS"/>
</dbReference>
<evidence type="ECO:0000313" key="6">
    <source>
        <dbReference type="EMBL" id="SDB17527.1"/>
    </source>
</evidence>
<dbReference type="InterPro" id="IPR032823">
    <property type="entry name" value="BCA_ABC_TP_C"/>
</dbReference>
<dbReference type="GO" id="GO:0005886">
    <property type="term" value="C:plasma membrane"/>
    <property type="evidence" value="ECO:0007669"/>
    <property type="project" value="TreeGrafter"/>
</dbReference>
<evidence type="ECO:0000256" key="4">
    <source>
        <dbReference type="ARBA" id="ARBA00022840"/>
    </source>
</evidence>
<evidence type="ECO:0000313" key="7">
    <source>
        <dbReference type="Proteomes" id="UP000199071"/>
    </source>
</evidence>
<dbReference type="GO" id="GO:0016887">
    <property type="term" value="F:ATP hydrolysis activity"/>
    <property type="evidence" value="ECO:0007669"/>
    <property type="project" value="InterPro"/>
</dbReference>
<gene>
    <name evidence="6" type="ORF">SAMN02982931_01413</name>
</gene>
<dbReference type="InterPro" id="IPR003593">
    <property type="entry name" value="AAA+_ATPase"/>
</dbReference>
<keyword evidence="3" id="KW-0547">Nucleotide-binding</keyword>
<dbReference type="Pfam" id="PF12399">
    <property type="entry name" value="BCA_ABC_TP_C"/>
    <property type="match status" value="1"/>
</dbReference>